<keyword evidence="5 8" id="KW-1133">Transmembrane helix</keyword>
<evidence type="ECO:0000256" key="1">
    <source>
        <dbReference type="ARBA" id="ARBA00004651"/>
    </source>
</evidence>
<evidence type="ECO:0000256" key="3">
    <source>
        <dbReference type="ARBA" id="ARBA00022679"/>
    </source>
</evidence>
<gene>
    <name evidence="9" type="ORF">A2960_00470</name>
</gene>
<feature type="transmembrane region" description="Helical" evidence="8">
    <location>
        <begin position="167"/>
        <end position="191"/>
    </location>
</feature>
<dbReference type="Pfam" id="PF09594">
    <property type="entry name" value="GT87"/>
    <property type="match status" value="1"/>
</dbReference>
<keyword evidence="2" id="KW-1003">Cell membrane</keyword>
<keyword evidence="6 8" id="KW-0472">Membrane</keyword>
<feature type="transmembrane region" description="Helical" evidence="8">
    <location>
        <begin position="122"/>
        <end position="138"/>
    </location>
</feature>
<feature type="transmembrane region" description="Helical" evidence="8">
    <location>
        <begin position="296"/>
        <end position="314"/>
    </location>
</feature>
<dbReference type="GO" id="GO:0016758">
    <property type="term" value="F:hexosyltransferase activity"/>
    <property type="evidence" value="ECO:0007669"/>
    <property type="project" value="InterPro"/>
</dbReference>
<feature type="transmembrane region" description="Helical" evidence="8">
    <location>
        <begin position="7"/>
        <end position="27"/>
    </location>
</feature>
<evidence type="ECO:0008006" key="11">
    <source>
        <dbReference type="Google" id="ProtNLM"/>
    </source>
</evidence>
<organism evidence="9 10">
    <name type="scientific">Candidatus Gottesmanbacteria bacterium RIFCSPLOWO2_01_FULL_39_12b</name>
    <dbReference type="NCBI Taxonomy" id="1798388"/>
    <lineage>
        <taxon>Bacteria</taxon>
        <taxon>Candidatus Gottesmaniibacteriota</taxon>
    </lineage>
</organism>
<feature type="transmembrane region" description="Helical" evidence="8">
    <location>
        <begin position="390"/>
        <end position="412"/>
    </location>
</feature>
<dbReference type="EMBL" id="MFJR01000007">
    <property type="protein sequence ID" value="OGG26631.1"/>
    <property type="molecule type" value="Genomic_DNA"/>
</dbReference>
<feature type="transmembrane region" description="Helical" evidence="8">
    <location>
        <begin position="92"/>
        <end position="110"/>
    </location>
</feature>
<comment type="subcellular location">
    <subcellularLocation>
        <location evidence="1">Cell membrane</location>
        <topology evidence="1">Multi-pass membrane protein</topology>
    </subcellularLocation>
</comment>
<evidence type="ECO:0000256" key="5">
    <source>
        <dbReference type="ARBA" id="ARBA00022989"/>
    </source>
</evidence>
<proteinExistence type="inferred from homology"/>
<name>A0A1F6APM1_9BACT</name>
<evidence type="ECO:0000256" key="8">
    <source>
        <dbReference type="SAM" id="Phobius"/>
    </source>
</evidence>
<comment type="similarity">
    <text evidence="7">Belongs to the glycosyltransferase 87 family.</text>
</comment>
<dbReference type="GO" id="GO:0005886">
    <property type="term" value="C:plasma membrane"/>
    <property type="evidence" value="ECO:0007669"/>
    <property type="project" value="UniProtKB-SubCell"/>
</dbReference>
<evidence type="ECO:0000313" key="10">
    <source>
        <dbReference type="Proteomes" id="UP000176609"/>
    </source>
</evidence>
<feature type="transmembrane region" description="Helical" evidence="8">
    <location>
        <begin position="364"/>
        <end position="384"/>
    </location>
</feature>
<evidence type="ECO:0000256" key="2">
    <source>
        <dbReference type="ARBA" id="ARBA00022475"/>
    </source>
</evidence>
<feature type="transmembrane region" description="Helical" evidence="8">
    <location>
        <begin position="326"/>
        <end position="352"/>
    </location>
</feature>
<protein>
    <recommendedName>
        <fullName evidence="11">DUF2029 domain-containing protein</fullName>
    </recommendedName>
</protein>
<evidence type="ECO:0000256" key="6">
    <source>
        <dbReference type="ARBA" id="ARBA00023136"/>
    </source>
</evidence>
<keyword evidence="4 8" id="KW-0812">Transmembrane</keyword>
<reference evidence="9 10" key="1">
    <citation type="journal article" date="2016" name="Nat. Commun.">
        <title>Thousands of microbial genomes shed light on interconnected biogeochemical processes in an aquifer system.</title>
        <authorList>
            <person name="Anantharaman K."/>
            <person name="Brown C.T."/>
            <person name="Hug L.A."/>
            <person name="Sharon I."/>
            <person name="Castelle C.J."/>
            <person name="Probst A.J."/>
            <person name="Thomas B.C."/>
            <person name="Singh A."/>
            <person name="Wilkins M.J."/>
            <person name="Karaoz U."/>
            <person name="Brodie E.L."/>
            <person name="Williams K.H."/>
            <person name="Hubbard S.S."/>
            <person name="Banfield J.F."/>
        </authorList>
    </citation>
    <scope>NUCLEOTIDE SEQUENCE [LARGE SCALE GENOMIC DNA]</scope>
</reference>
<dbReference type="InterPro" id="IPR018584">
    <property type="entry name" value="GT87"/>
</dbReference>
<evidence type="ECO:0000313" key="9">
    <source>
        <dbReference type="EMBL" id="OGG26631.1"/>
    </source>
</evidence>
<evidence type="ECO:0000256" key="4">
    <source>
        <dbReference type="ARBA" id="ARBA00022692"/>
    </source>
</evidence>
<accession>A0A1F6APM1</accession>
<comment type="caution">
    <text evidence="9">The sequence shown here is derived from an EMBL/GenBank/DDBJ whole genome shotgun (WGS) entry which is preliminary data.</text>
</comment>
<evidence type="ECO:0000256" key="7">
    <source>
        <dbReference type="ARBA" id="ARBA00024033"/>
    </source>
</evidence>
<keyword evidence="3" id="KW-0808">Transferase</keyword>
<feature type="transmembrane region" description="Helical" evidence="8">
    <location>
        <begin position="197"/>
        <end position="215"/>
    </location>
</feature>
<dbReference type="AlphaFoldDB" id="A0A1F6APM1"/>
<sequence length="421" mass="48652">MDRKEKISLISGIILIGFTLSVIYHFFLSNYLKIGYPFNTFLFDPSDRFMDFAGLYTRSAILNPYYLNKIPSPYPPFAFILFYPLTLIPQKLSFLLFSLIFVFYFVHYNYKNFALPSLRSASWRILAMTVLSYPFLFLVDRGNLEAFVFILLSLFVYFYSQKSYSKSILFLTMASALKIYPLIFLVLFFAHKKFKETILVLLLVLFLNISSLVFFKGGISANLTYFLSNLSAYNTFYAVKDEGLAFSSSLFSLIKVIIFKIHSFPSIINLGNVLNVVMLKIQPSLTSQTLTRALQIYYFAALALVILISAYVIFIEKTFWKKITLLIFSFIIFPPVSADYKLIHLFIPLWLFINHKSSSKKSDLFYAVCFALLLIPKDYLVFFVDKRLPHFFSISILLNPLIMTIVIITLVADGVKKIKIK</sequence>
<dbReference type="Proteomes" id="UP000176609">
    <property type="component" value="Unassembled WGS sequence"/>
</dbReference>